<keyword evidence="1" id="KW-0378">Hydrolase</keyword>
<dbReference type="InterPro" id="IPR026590">
    <property type="entry name" value="Ssirtuin_cat_dom"/>
</dbReference>
<dbReference type="SUPFAM" id="SSF52467">
    <property type="entry name" value="DHS-like NAD/FAD-binding domain"/>
    <property type="match status" value="1"/>
</dbReference>
<dbReference type="InterPro" id="IPR029035">
    <property type="entry name" value="DHS-like_NAD/FAD-binding_dom"/>
</dbReference>
<proteinExistence type="inferred from homology"/>
<dbReference type="PROSITE" id="PS50305">
    <property type="entry name" value="SIRTUIN"/>
    <property type="match status" value="1"/>
</dbReference>
<dbReference type="Pfam" id="PF18185">
    <property type="entry name" value="STALD"/>
    <property type="match status" value="1"/>
</dbReference>
<evidence type="ECO:0000256" key="6">
    <source>
        <dbReference type="ARBA" id="ARBA00035033"/>
    </source>
</evidence>
<comment type="similarity">
    <text evidence="5">Belongs to the soluble Thoeris ThsA family.</text>
</comment>
<name>A0ABP3JLX2_9BACI</name>
<dbReference type="Proteomes" id="UP001500740">
    <property type="component" value="Unassembled WGS sequence"/>
</dbReference>
<accession>A0ABP3JLX2</accession>
<keyword evidence="2" id="KW-0520">NAD</keyword>
<comment type="caution">
    <text evidence="8">Lacks conserved residue(s) required for the propagation of feature annotation.</text>
</comment>
<evidence type="ECO:0000313" key="10">
    <source>
        <dbReference type="EMBL" id="GAA0455692.1"/>
    </source>
</evidence>
<dbReference type="Pfam" id="PF13289">
    <property type="entry name" value="SIR2_2"/>
    <property type="match status" value="1"/>
</dbReference>
<dbReference type="EMBL" id="BAAACZ010000008">
    <property type="protein sequence ID" value="GAA0455692.1"/>
    <property type="molecule type" value="Genomic_DNA"/>
</dbReference>
<gene>
    <name evidence="10" type="ORF">GCM10008935_08200</name>
</gene>
<evidence type="ECO:0000256" key="5">
    <source>
        <dbReference type="ARBA" id="ARBA00035014"/>
    </source>
</evidence>
<evidence type="ECO:0000256" key="2">
    <source>
        <dbReference type="ARBA" id="ARBA00023027"/>
    </source>
</evidence>
<evidence type="ECO:0000259" key="9">
    <source>
        <dbReference type="PROSITE" id="PS50305"/>
    </source>
</evidence>
<keyword evidence="3" id="KW-0051">Antiviral defense</keyword>
<sequence length="490" mass="56678">MTFNSDINKFIDEYVNALKEGSAAIFAGAGLSMPSGAVDWKSLLKEPARTLGLDVEKESDLVGIAQYIYNDTGTKTRLSELIKDNFGELERLNDNHYILSKLPIKTYWTTNYDRLIEQSLKRAGKRADVKKRVTDLSMIEAKRDAIVYKMHGDVDVANEAVLTKDDYELYETKNEMFTVALKGDLISKTFAFVGFSFEDPNLEHILSKVRVLMDGHTRQHYCFIKRVKECDYGECAEEKERYRYEKIRQELKCADLKRYSIKPLIIEEYEEIMKIFEEITIRYTRNHAFISGSAHEFDEFEVEGVDPEEFIHTLSKSLHQEDLVLATGFGERVGSGVINGVLEGMSERKTRNLNEHIIMRPFPQFSSLNKSKEDLWTEYRHDLLSECGIGIFIFGNKESSEFNKNEIVYSDGLEEEFDIALDQSVKVVPVGVTGYASRDLWERVVYDFDTYYPEFPELREKFMQLGEDGINYKTLIDTVLDIVREIRRSK</sequence>
<reference evidence="11" key="1">
    <citation type="journal article" date="2019" name="Int. J. Syst. Evol. Microbiol.">
        <title>The Global Catalogue of Microorganisms (GCM) 10K type strain sequencing project: providing services to taxonomists for standard genome sequencing and annotation.</title>
        <authorList>
            <consortium name="The Broad Institute Genomics Platform"/>
            <consortium name="The Broad Institute Genome Sequencing Center for Infectious Disease"/>
            <person name="Wu L."/>
            <person name="Ma J."/>
        </authorList>
    </citation>
    <scope>NUCLEOTIDE SEQUENCE [LARGE SCALE GENOMIC DNA]</scope>
    <source>
        <strain evidence="11">JCM 14193</strain>
    </source>
</reference>
<comment type="catalytic activity">
    <reaction evidence="7">
        <text>NAD(+) + H2O = ADP-D-ribose + nicotinamide + H(+)</text>
        <dbReference type="Rhea" id="RHEA:16301"/>
        <dbReference type="ChEBI" id="CHEBI:15377"/>
        <dbReference type="ChEBI" id="CHEBI:15378"/>
        <dbReference type="ChEBI" id="CHEBI:17154"/>
        <dbReference type="ChEBI" id="CHEBI:57540"/>
        <dbReference type="ChEBI" id="CHEBI:57967"/>
        <dbReference type="EC" id="3.2.2.5"/>
    </reaction>
    <physiologicalReaction direction="left-to-right" evidence="7">
        <dbReference type="Rhea" id="RHEA:16302"/>
    </physiologicalReaction>
</comment>
<evidence type="ECO:0000256" key="3">
    <source>
        <dbReference type="ARBA" id="ARBA00023118"/>
    </source>
</evidence>
<dbReference type="CDD" id="cd01406">
    <property type="entry name" value="SIR2-like"/>
    <property type="match status" value="1"/>
</dbReference>
<evidence type="ECO:0000256" key="4">
    <source>
        <dbReference type="ARBA" id="ARBA00034327"/>
    </source>
</evidence>
<protein>
    <recommendedName>
        <fullName evidence="6">NAD(+) hydrolase ThsA</fullName>
        <ecNumber evidence="4">3.2.2.5</ecNumber>
    </recommendedName>
</protein>
<evidence type="ECO:0000313" key="11">
    <source>
        <dbReference type="Proteomes" id="UP001500740"/>
    </source>
</evidence>
<evidence type="ECO:0000256" key="1">
    <source>
        <dbReference type="ARBA" id="ARBA00022801"/>
    </source>
</evidence>
<evidence type="ECO:0000256" key="8">
    <source>
        <dbReference type="PROSITE-ProRule" id="PRU00236"/>
    </source>
</evidence>
<dbReference type="EC" id="3.2.2.5" evidence="4"/>
<dbReference type="InterPro" id="IPR041486">
    <property type="entry name" value="ThsA_STALD"/>
</dbReference>
<evidence type="ECO:0000256" key="7">
    <source>
        <dbReference type="ARBA" id="ARBA00047575"/>
    </source>
</evidence>
<dbReference type="RefSeq" id="WP_343781982.1">
    <property type="nucleotide sequence ID" value="NZ_BAAACZ010000008.1"/>
</dbReference>
<keyword evidence="11" id="KW-1185">Reference proteome</keyword>
<comment type="caution">
    <text evidence="10">The sequence shown here is derived from an EMBL/GenBank/DDBJ whole genome shotgun (WGS) entry which is preliminary data.</text>
</comment>
<organism evidence="10 11">
    <name type="scientific">Alkalibacillus silvisoli</name>
    <dbReference type="NCBI Taxonomy" id="392823"/>
    <lineage>
        <taxon>Bacteria</taxon>
        <taxon>Bacillati</taxon>
        <taxon>Bacillota</taxon>
        <taxon>Bacilli</taxon>
        <taxon>Bacillales</taxon>
        <taxon>Bacillaceae</taxon>
        <taxon>Alkalibacillus</taxon>
    </lineage>
</organism>
<feature type="domain" description="Deacetylase sirtuin-type" evidence="9">
    <location>
        <begin position="1"/>
        <end position="250"/>
    </location>
</feature>